<dbReference type="AlphaFoldDB" id="A0A5N5U7T5"/>
<keyword evidence="4" id="KW-1185">Reference proteome</keyword>
<accession>A0A5N5U7T5</accession>
<evidence type="ECO:0000313" key="4">
    <source>
        <dbReference type="Proteomes" id="UP000326865"/>
    </source>
</evidence>
<dbReference type="RefSeq" id="WP_152133895.1">
    <property type="nucleotide sequence ID" value="NZ_QKKZ01000002.1"/>
</dbReference>
<dbReference type="InterPro" id="IPR036291">
    <property type="entry name" value="NAD(P)-bd_dom_sf"/>
</dbReference>
<gene>
    <name evidence="3" type="ORF">DM867_05870</name>
</gene>
<comment type="similarity">
    <text evidence="1">Belongs to the NAD(P)-dependent epimerase/dehydratase family.</text>
</comment>
<evidence type="ECO:0000256" key="1">
    <source>
        <dbReference type="ARBA" id="ARBA00007637"/>
    </source>
</evidence>
<comment type="caution">
    <text evidence="3">The sequence shown here is derived from an EMBL/GenBank/DDBJ whole genome shotgun (WGS) entry which is preliminary data.</text>
</comment>
<proteinExistence type="inferred from homology"/>
<dbReference type="SUPFAM" id="SSF51735">
    <property type="entry name" value="NAD(P)-binding Rossmann-fold domains"/>
    <property type="match status" value="1"/>
</dbReference>
<name>A0A5N5U7T5_9EURY</name>
<sequence>MSDPPHVAVTGAAGFIGSRVLGQLRRDHPDWELTALDNFYRGDIREVEGVPVEHVDIRHRDQLTDALAGADVVVHLAALSGVESCDADPDLAYETNVVGTTNVAYTCKREEIALVFPFSAAVLGDPTEFPITTAMEREPLNWYGETKVLGEQAIETLADGSFPAHQFLVANLYGQHTVGDRTVSKGVVIDFFVERALADEPLTVYEPGTQARNFVHVNDVANAFCLSAEHLLDAHARGETGSTAFELGTEEAPSVMEMAELVAAIAREERGLDPTVELVENPRAAETLVDEFTVDTTAVRETLGWEPRHAVEATIRDRLRES</sequence>
<dbReference type="InterPro" id="IPR001509">
    <property type="entry name" value="Epimerase_deHydtase"/>
</dbReference>
<dbReference type="EMBL" id="QKKZ01000002">
    <property type="protein sequence ID" value="KAB7514644.1"/>
    <property type="molecule type" value="Genomic_DNA"/>
</dbReference>
<organism evidence="3 4">
    <name type="scientific">Halosegnis rubeus</name>
    <dbReference type="NCBI Taxonomy" id="2212850"/>
    <lineage>
        <taxon>Archaea</taxon>
        <taxon>Methanobacteriati</taxon>
        <taxon>Methanobacteriota</taxon>
        <taxon>Stenosarchaea group</taxon>
        <taxon>Halobacteria</taxon>
        <taxon>Halobacteriales</taxon>
        <taxon>Natronomonadaceae</taxon>
        <taxon>Halosegnis</taxon>
    </lineage>
</organism>
<evidence type="ECO:0000259" key="2">
    <source>
        <dbReference type="Pfam" id="PF01370"/>
    </source>
</evidence>
<evidence type="ECO:0000313" key="3">
    <source>
        <dbReference type="EMBL" id="KAB7514644.1"/>
    </source>
</evidence>
<protein>
    <submittedName>
        <fullName evidence="3">NAD-dependent epimerase/dehydratase family protein</fullName>
    </submittedName>
</protein>
<dbReference type="Proteomes" id="UP000326865">
    <property type="component" value="Unassembled WGS sequence"/>
</dbReference>
<dbReference type="PANTHER" id="PTHR43000">
    <property type="entry name" value="DTDP-D-GLUCOSE 4,6-DEHYDRATASE-RELATED"/>
    <property type="match status" value="1"/>
</dbReference>
<dbReference type="Gene3D" id="3.40.50.720">
    <property type="entry name" value="NAD(P)-binding Rossmann-like Domain"/>
    <property type="match status" value="1"/>
</dbReference>
<feature type="domain" description="NAD-dependent epimerase/dehydratase" evidence="2">
    <location>
        <begin position="7"/>
        <end position="230"/>
    </location>
</feature>
<reference evidence="3 4" key="1">
    <citation type="submission" date="2019-10" db="EMBL/GenBank/DDBJ databases">
        <title>Unraveling microbial dark matter from salterns through culturing: the case of the genus Halosegnis.</title>
        <authorList>
            <person name="Duran-Viseras A."/>
            <person name="Andrei A.-S."/>
            <person name="Vera-Gargallo B."/>
            <person name="Ghai R."/>
            <person name="Sanchez-Porro C."/>
            <person name="Ventosa A."/>
        </authorList>
    </citation>
    <scope>NUCLEOTIDE SEQUENCE [LARGE SCALE GENOMIC DNA]</scope>
    <source>
        <strain evidence="3 4">F18-79</strain>
    </source>
</reference>
<dbReference type="Pfam" id="PF01370">
    <property type="entry name" value="Epimerase"/>
    <property type="match status" value="1"/>
</dbReference>